<proteinExistence type="predicted"/>
<protein>
    <recommendedName>
        <fullName evidence="3">DNA methylase</fullName>
    </recommendedName>
</protein>
<gene>
    <name evidence="2" type="ORF">EVA_07275</name>
</gene>
<name>J9GBD3_9ZZZZ</name>
<evidence type="ECO:0008006" key="3">
    <source>
        <dbReference type="Google" id="ProtNLM"/>
    </source>
</evidence>
<feature type="compositionally biased region" description="Polar residues" evidence="1">
    <location>
        <begin position="217"/>
        <end position="231"/>
    </location>
</feature>
<feature type="compositionally biased region" description="Polar residues" evidence="1">
    <location>
        <begin position="154"/>
        <end position="164"/>
    </location>
</feature>
<feature type="region of interest" description="Disordered" evidence="1">
    <location>
        <begin position="205"/>
        <end position="259"/>
    </location>
</feature>
<feature type="non-terminal residue" evidence="2">
    <location>
        <position position="1"/>
    </location>
</feature>
<organism evidence="2">
    <name type="scientific">gut metagenome</name>
    <dbReference type="NCBI Taxonomy" id="749906"/>
    <lineage>
        <taxon>unclassified sequences</taxon>
        <taxon>metagenomes</taxon>
        <taxon>organismal metagenomes</taxon>
    </lineage>
</organism>
<evidence type="ECO:0000256" key="1">
    <source>
        <dbReference type="SAM" id="MobiDB-lite"/>
    </source>
</evidence>
<reference evidence="2" key="1">
    <citation type="journal article" date="2012" name="PLoS ONE">
        <title>Gene sets for utilization of primary and secondary nutrition supplies in the distal gut of endangered iberian lynx.</title>
        <authorList>
            <person name="Alcaide M."/>
            <person name="Messina E."/>
            <person name="Richter M."/>
            <person name="Bargiela R."/>
            <person name="Peplies J."/>
            <person name="Huws S.A."/>
            <person name="Newbold C.J."/>
            <person name="Golyshin P.N."/>
            <person name="Simon M.A."/>
            <person name="Lopez G."/>
            <person name="Yakimov M.M."/>
            <person name="Ferrer M."/>
        </authorList>
    </citation>
    <scope>NUCLEOTIDE SEQUENCE</scope>
</reference>
<feature type="compositionally biased region" description="Basic and acidic residues" evidence="1">
    <location>
        <begin position="141"/>
        <end position="153"/>
    </location>
</feature>
<feature type="region of interest" description="Disordered" evidence="1">
    <location>
        <begin position="141"/>
        <end position="172"/>
    </location>
</feature>
<dbReference type="EMBL" id="AMCI01001750">
    <property type="protein sequence ID" value="EJX04617.1"/>
    <property type="molecule type" value="Genomic_DNA"/>
</dbReference>
<feature type="non-terminal residue" evidence="2">
    <location>
        <position position="471"/>
    </location>
</feature>
<evidence type="ECO:0000313" key="2">
    <source>
        <dbReference type="EMBL" id="EJX04617.1"/>
    </source>
</evidence>
<comment type="caution">
    <text evidence="2">The sequence shown here is derived from an EMBL/GenBank/DDBJ whole genome shotgun (WGS) entry which is preliminary data.</text>
</comment>
<dbReference type="AlphaFoldDB" id="J9GBD3"/>
<accession>J9GBD3</accession>
<feature type="compositionally biased region" description="Basic and acidic residues" evidence="1">
    <location>
        <begin position="236"/>
        <end position="259"/>
    </location>
</feature>
<sequence>WEVTADNREFLMSAMERSFGVKAEGLLEAQLEDIAMTLATEYWADRQKPFLDIVADSFLEEYDELNIEVAFKTAVANSVAYIMYSRLAENPDHYFEHEDFQKVFDFNSRQTVNALGTAVNTISTRMFQEIEKAIDEYEQTRNNERSKYDERNDLQTGWGLQNSGYGTGDSERQDLGQVWQNAQSISGAEQPDAPERLDYDREAVPTFVGDRGRSERQNGTADETVSGAESGTGQGERSDGLGKTHEQPESTGRGSRDDGAYQQLSLNLFLSEDEQISFIDRAESFTPSAFSFAQEEIDHFLLLGSNTDEARKIIALEYMKQKPAEEIAATLSQVYHGGFGLKEDSGNISAWYGEDGIHLAKGASAIDSPRAQVISWEDVATRIGELLEQGHFATNVELEEAAGYERISVAQSIWYLYHDLSEEAKSMGFFSSLSSIQGNGFPNETQWLSDQLNQPQFLEILKAEYRSFIDA</sequence>